<feature type="binding site" evidence="26">
    <location>
        <position position="722"/>
    </location>
    <ligand>
        <name>ATP</name>
        <dbReference type="ChEBI" id="CHEBI:30616"/>
    </ligand>
</feature>
<dbReference type="PANTHER" id="PTHR48005:SF88">
    <property type="entry name" value="PROTEIN KINASE DOMAIN-CONTAINING PROTEIN"/>
    <property type="match status" value="1"/>
</dbReference>
<dbReference type="SUPFAM" id="SSF52058">
    <property type="entry name" value="L domain-like"/>
    <property type="match status" value="2"/>
</dbReference>
<sequence>MLVLSCGAATINCTTLPGNDTDFISLLDFKRAVMNDPKGALSSWNSTIHFCSWEGVVCSQTRPERVVALNLSGQALDGQISASLGNMTYLTSLNLSKNNFSGQISPPLGFLHKLRILDLSYNSLEGNIPDAVTNCSSLRLLHLQENLLMGEIPKKVALLSNLQYLWIYFNNLTGVIPPHLGNITTLQQVLLQHNQLHGSIPYELGKLPNMSYLMLVANRLSGRIPEALFNLSSLQQLSLTLNMLHGPLPSKIGDFSRGLRHLYLADNMLGGHIPESLGNASVLEAIDLKYNGGFIGRIPPSLGKLRNLKFLGLDGNTLEAKDSQGWEFLDALTNCTLLEVLTFTWNQLQGVLPDSVGNLSSNLDNLSLGYNKLYGLVPSGIGNLRKLTKLQLMENSFIGPLGGWIGYIVDLQGLYIQGNNFSGHIPDSISNISKLYDLALTDNQFYGPIPTSLGNLSQLSILDLSYNNLQGNIPRNLIAATVVYCLLSHNNLDGKIPYVGNLQQLNYIELSSNKLTGEIPPSLGSCQQLQTVQMDSNFLSGRIPISLGNLSTLTMLNLSHNNLSGIIPISLSKLQLLTQLDLSYNNLDGEVPTEGIFKNTTAIKLEGNWRLCGGVVELHIPPCPSFTQRRTGRRNYFVRILIPILGIVFLTLLIYFIISRKKVSRAQLSVPFSGEQFPRVSYKDLAQATENFAESNLVGRGSHGSVYKGRLIISEPMVVAVKVFDLAMEGTDRSFISECQALRNIRHRNLLPILTACSSIDNRGNDFKALVYKFMPNGSLDTWLHPTYGNTTNNLDLTQRLNIVVDIADALRYIHHDCESPIIHCDLKPSNILLDDDMNAHLGDFGIAKLYLETKSQTVGGSRSISSVNLKGTIGYIAPEYAGGGYLSTSGDVYSFGVVLMEILTGKRPTDTLFCDGLSIINFCKTNFPDQILHIVDAYLLEEYQECSRANVEDKNSLLQCLLALMKVALSCTCQAPGDRINMREASTELRGIKMFHCIDVDAKYMID</sequence>
<evidence type="ECO:0000256" key="6">
    <source>
        <dbReference type="ARBA" id="ARBA00022475"/>
    </source>
</evidence>
<evidence type="ECO:0000256" key="27">
    <source>
        <dbReference type="SAM" id="Phobius"/>
    </source>
</evidence>
<evidence type="ECO:0000256" key="10">
    <source>
        <dbReference type="ARBA" id="ARBA00022679"/>
    </source>
</evidence>
<keyword evidence="20" id="KW-0325">Glycoprotein</keyword>
<evidence type="ECO:0000256" key="22">
    <source>
        <dbReference type="ARBA" id="ARBA00048679"/>
    </source>
</evidence>
<keyword evidence="9" id="KW-0433">Leucine-rich repeat</keyword>
<feature type="domain" description="Protein kinase" evidence="28">
    <location>
        <begin position="692"/>
        <end position="996"/>
    </location>
</feature>
<dbReference type="PROSITE" id="PS51450">
    <property type="entry name" value="LRR"/>
    <property type="match status" value="1"/>
</dbReference>
<evidence type="ECO:0000313" key="30">
    <source>
        <dbReference type="Proteomes" id="UP001341281"/>
    </source>
</evidence>
<evidence type="ECO:0000256" key="13">
    <source>
        <dbReference type="ARBA" id="ARBA00022737"/>
    </source>
</evidence>
<dbReference type="Gene3D" id="1.10.510.10">
    <property type="entry name" value="Transferase(Phosphotransferase) domain 1"/>
    <property type="match status" value="1"/>
</dbReference>
<comment type="similarity">
    <text evidence="4">Belongs to the protein kinase superfamily. Ser/Thr protein kinase family.</text>
</comment>
<evidence type="ECO:0000256" key="20">
    <source>
        <dbReference type="ARBA" id="ARBA00023180"/>
    </source>
</evidence>
<organism evidence="29 30">
    <name type="scientific">Paspalum notatum var. saurae</name>
    <dbReference type="NCBI Taxonomy" id="547442"/>
    <lineage>
        <taxon>Eukaryota</taxon>
        <taxon>Viridiplantae</taxon>
        <taxon>Streptophyta</taxon>
        <taxon>Embryophyta</taxon>
        <taxon>Tracheophyta</taxon>
        <taxon>Spermatophyta</taxon>
        <taxon>Magnoliopsida</taxon>
        <taxon>Liliopsida</taxon>
        <taxon>Poales</taxon>
        <taxon>Poaceae</taxon>
        <taxon>PACMAD clade</taxon>
        <taxon>Panicoideae</taxon>
        <taxon>Andropogonodae</taxon>
        <taxon>Paspaleae</taxon>
        <taxon>Paspalinae</taxon>
        <taxon>Paspalum</taxon>
    </lineage>
</organism>
<dbReference type="PROSITE" id="PS00107">
    <property type="entry name" value="PROTEIN_KINASE_ATP"/>
    <property type="match status" value="1"/>
</dbReference>
<dbReference type="PANTHER" id="PTHR48005">
    <property type="entry name" value="LEUCINE RICH REPEAT KINASE 2"/>
    <property type="match status" value="1"/>
</dbReference>
<dbReference type="InterPro" id="IPR032675">
    <property type="entry name" value="LRR_dom_sf"/>
</dbReference>
<keyword evidence="13" id="KW-0677">Repeat</keyword>
<keyword evidence="10" id="KW-0808">Transferase</keyword>
<reference evidence="29 30" key="1">
    <citation type="submission" date="2024-02" db="EMBL/GenBank/DDBJ databases">
        <title>High-quality chromosome-scale genome assembly of Pensacola bahiagrass (Paspalum notatum Flugge var. saurae).</title>
        <authorList>
            <person name="Vega J.M."/>
            <person name="Podio M."/>
            <person name="Orjuela J."/>
            <person name="Siena L.A."/>
            <person name="Pessino S.C."/>
            <person name="Combes M.C."/>
            <person name="Mariac C."/>
            <person name="Albertini E."/>
            <person name="Pupilli F."/>
            <person name="Ortiz J.P.A."/>
            <person name="Leblanc O."/>
        </authorList>
    </citation>
    <scope>NUCLEOTIDE SEQUENCE [LARGE SCALE GENOMIC DNA]</scope>
    <source>
        <strain evidence="29">R1</strain>
        <tissue evidence="29">Leaf</tissue>
    </source>
</reference>
<dbReference type="FunFam" id="3.80.10.10:FF:000129">
    <property type="entry name" value="Leucine-rich repeat receptor-like kinase"/>
    <property type="match status" value="1"/>
</dbReference>
<comment type="function">
    <text evidence="23">Receptor kinase that detects X.oryzae pv. oryzae protein Ax21 to promote innate immunity. Following X.oryzae pv. oryzae protein Ax21 detection, undergoes cleavage, releasing the processed protein kinase Xa21 chain.</text>
</comment>
<keyword evidence="30" id="KW-1185">Reference proteome</keyword>
<evidence type="ECO:0000256" key="12">
    <source>
        <dbReference type="ARBA" id="ARBA00022729"/>
    </source>
</evidence>
<keyword evidence="17 27" id="KW-1133">Transmembrane helix</keyword>
<evidence type="ECO:0000256" key="18">
    <source>
        <dbReference type="ARBA" id="ARBA00023136"/>
    </source>
</evidence>
<comment type="catalytic activity">
    <reaction evidence="22">
        <text>L-seryl-[protein] + ATP = O-phospho-L-seryl-[protein] + ADP + H(+)</text>
        <dbReference type="Rhea" id="RHEA:17989"/>
        <dbReference type="Rhea" id="RHEA-COMP:9863"/>
        <dbReference type="Rhea" id="RHEA-COMP:11604"/>
        <dbReference type="ChEBI" id="CHEBI:15378"/>
        <dbReference type="ChEBI" id="CHEBI:29999"/>
        <dbReference type="ChEBI" id="CHEBI:30616"/>
        <dbReference type="ChEBI" id="CHEBI:83421"/>
        <dbReference type="ChEBI" id="CHEBI:456216"/>
        <dbReference type="EC" id="2.7.11.1"/>
    </reaction>
</comment>
<dbReference type="Pfam" id="PF00069">
    <property type="entry name" value="Pkinase"/>
    <property type="match status" value="1"/>
</dbReference>
<dbReference type="InterPro" id="IPR011009">
    <property type="entry name" value="Kinase-like_dom_sf"/>
</dbReference>
<keyword evidence="6" id="KW-1003">Cell membrane</keyword>
<dbReference type="Proteomes" id="UP001341281">
    <property type="component" value="Chromosome 01"/>
</dbReference>
<dbReference type="SMART" id="SM00369">
    <property type="entry name" value="LRR_TYP"/>
    <property type="match status" value="8"/>
</dbReference>
<dbReference type="Pfam" id="PF08263">
    <property type="entry name" value="LRRNT_2"/>
    <property type="match status" value="1"/>
</dbReference>
<dbReference type="InterPro" id="IPR000719">
    <property type="entry name" value="Prot_kinase_dom"/>
</dbReference>
<dbReference type="FunFam" id="3.80.10.10:FF:000095">
    <property type="entry name" value="LRR receptor-like serine/threonine-protein kinase GSO1"/>
    <property type="match status" value="1"/>
</dbReference>
<evidence type="ECO:0000256" key="4">
    <source>
        <dbReference type="ARBA" id="ARBA00008684"/>
    </source>
</evidence>
<name>A0AAQ3PPL6_PASNO</name>
<keyword evidence="16 26" id="KW-0067">ATP-binding</keyword>
<dbReference type="GO" id="GO:0005524">
    <property type="term" value="F:ATP binding"/>
    <property type="evidence" value="ECO:0007669"/>
    <property type="project" value="UniProtKB-UniRule"/>
</dbReference>
<dbReference type="Gene3D" id="3.30.200.20">
    <property type="entry name" value="Phosphorylase Kinase, domain 1"/>
    <property type="match status" value="1"/>
</dbReference>
<proteinExistence type="inferred from homology"/>
<evidence type="ECO:0000313" key="29">
    <source>
        <dbReference type="EMBL" id="WVZ53229.1"/>
    </source>
</evidence>
<comment type="catalytic activity">
    <reaction evidence="21">
        <text>L-threonyl-[protein] + ATP = O-phospho-L-threonyl-[protein] + ADP + H(+)</text>
        <dbReference type="Rhea" id="RHEA:46608"/>
        <dbReference type="Rhea" id="RHEA-COMP:11060"/>
        <dbReference type="Rhea" id="RHEA-COMP:11605"/>
        <dbReference type="ChEBI" id="CHEBI:15378"/>
        <dbReference type="ChEBI" id="CHEBI:30013"/>
        <dbReference type="ChEBI" id="CHEBI:30616"/>
        <dbReference type="ChEBI" id="CHEBI:61977"/>
        <dbReference type="ChEBI" id="CHEBI:456216"/>
        <dbReference type="EC" id="2.7.11.1"/>
    </reaction>
</comment>
<evidence type="ECO:0000256" key="26">
    <source>
        <dbReference type="PROSITE-ProRule" id="PRU10141"/>
    </source>
</evidence>
<evidence type="ECO:0000256" key="5">
    <source>
        <dbReference type="ARBA" id="ARBA00012513"/>
    </source>
</evidence>
<evidence type="ECO:0000256" key="24">
    <source>
        <dbReference type="ARBA" id="ARBA00056628"/>
    </source>
</evidence>
<evidence type="ECO:0000256" key="8">
    <source>
        <dbReference type="ARBA" id="ARBA00022553"/>
    </source>
</evidence>
<dbReference type="GO" id="GO:0005789">
    <property type="term" value="C:endoplasmic reticulum membrane"/>
    <property type="evidence" value="ECO:0007669"/>
    <property type="project" value="UniProtKB-SubCell"/>
</dbReference>
<dbReference type="PROSITE" id="PS50011">
    <property type="entry name" value="PROTEIN_KINASE_DOM"/>
    <property type="match status" value="1"/>
</dbReference>
<dbReference type="AlphaFoldDB" id="A0AAQ3PPL6"/>
<evidence type="ECO:0000256" key="17">
    <source>
        <dbReference type="ARBA" id="ARBA00022989"/>
    </source>
</evidence>
<keyword evidence="8" id="KW-0597">Phosphoprotein</keyword>
<dbReference type="Pfam" id="PF00560">
    <property type="entry name" value="LRR_1"/>
    <property type="match status" value="7"/>
</dbReference>
<comment type="subcellular location">
    <subcellularLocation>
        <location evidence="1">Cell membrane</location>
        <topology evidence="1">Single-pass membrane protein</topology>
    </subcellularLocation>
    <subcellularLocation>
        <location evidence="2">Endoplasmic reticulum membrane</location>
        <topology evidence="2">Single-pass membrane protein</topology>
    </subcellularLocation>
    <subcellularLocation>
        <location evidence="3">Membrane</location>
        <topology evidence="3">Single-pass type I membrane protein</topology>
    </subcellularLocation>
</comment>
<dbReference type="PROSITE" id="PS00108">
    <property type="entry name" value="PROTEIN_KINASE_ST"/>
    <property type="match status" value="1"/>
</dbReference>
<evidence type="ECO:0000256" key="14">
    <source>
        <dbReference type="ARBA" id="ARBA00022741"/>
    </source>
</evidence>
<evidence type="ECO:0000256" key="11">
    <source>
        <dbReference type="ARBA" id="ARBA00022692"/>
    </source>
</evidence>
<dbReference type="InterPro" id="IPR008271">
    <property type="entry name" value="Ser/Thr_kinase_AS"/>
</dbReference>
<dbReference type="FunFam" id="3.80.10.10:FF:000288">
    <property type="entry name" value="LRR receptor-like serine/threonine-protein kinase EFR"/>
    <property type="match status" value="1"/>
</dbReference>
<evidence type="ECO:0000256" key="9">
    <source>
        <dbReference type="ARBA" id="ARBA00022614"/>
    </source>
</evidence>
<dbReference type="InterPro" id="IPR003591">
    <property type="entry name" value="Leu-rich_rpt_typical-subtyp"/>
</dbReference>
<keyword evidence="11 27" id="KW-0812">Transmembrane</keyword>
<evidence type="ECO:0000256" key="21">
    <source>
        <dbReference type="ARBA" id="ARBA00047899"/>
    </source>
</evidence>
<keyword evidence="19" id="KW-0675">Receptor</keyword>
<dbReference type="GO" id="GO:0004674">
    <property type="term" value="F:protein serine/threonine kinase activity"/>
    <property type="evidence" value="ECO:0007669"/>
    <property type="project" value="UniProtKB-KW"/>
</dbReference>
<protein>
    <recommendedName>
        <fullName evidence="25">Receptor kinase-like protein Xa21</fullName>
        <ecNumber evidence="5">2.7.11.1</ecNumber>
    </recommendedName>
</protein>
<dbReference type="GO" id="GO:0005886">
    <property type="term" value="C:plasma membrane"/>
    <property type="evidence" value="ECO:0007669"/>
    <property type="project" value="UniProtKB-SubCell"/>
</dbReference>
<dbReference type="EC" id="2.7.11.1" evidence="5"/>
<dbReference type="FunFam" id="1.10.510.10:FF:000358">
    <property type="entry name" value="Putative leucine-rich repeat receptor-like serine/threonine-protein kinase"/>
    <property type="match status" value="1"/>
</dbReference>
<dbReference type="Gene3D" id="3.80.10.10">
    <property type="entry name" value="Ribonuclease Inhibitor"/>
    <property type="match status" value="4"/>
</dbReference>
<evidence type="ECO:0000256" key="23">
    <source>
        <dbReference type="ARBA" id="ARBA00054320"/>
    </source>
</evidence>
<comment type="function">
    <text evidence="24">The processed protein kinase Xa21 chain released by protein cleavage after X.oryzae pv. oryzae protein Ax21 detection translocates into the nucleus where it can bind and regulate WRKY62, a transcription factor. Confers resistance to the bacterial pathogen X.oryzae pv. oryzae (Xoo).</text>
</comment>
<dbReference type="InterPro" id="IPR013210">
    <property type="entry name" value="LRR_N_plant-typ"/>
</dbReference>
<evidence type="ECO:0000256" key="1">
    <source>
        <dbReference type="ARBA" id="ARBA00004162"/>
    </source>
</evidence>
<keyword evidence="14 26" id="KW-0547">Nucleotide-binding</keyword>
<evidence type="ECO:0000256" key="25">
    <source>
        <dbReference type="ARBA" id="ARBA00072040"/>
    </source>
</evidence>
<keyword evidence="7" id="KW-0723">Serine/threonine-protein kinase</keyword>
<dbReference type="InterPro" id="IPR017441">
    <property type="entry name" value="Protein_kinase_ATP_BS"/>
</dbReference>
<gene>
    <name evidence="29" type="ORF">U9M48_004201</name>
</gene>
<dbReference type="PRINTS" id="PR00019">
    <property type="entry name" value="LEURICHRPT"/>
</dbReference>
<dbReference type="Pfam" id="PF13855">
    <property type="entry name" value="LRR_8"/>
    <property type="match status" value="1"/>
</dbReference>
<dbReference type="InterPro" id="IPR001611">
    <property type="entry name" value="Leu-rich_rpt"/>
</dbReference>
<dbReference type="SUPFAM" id="SSF56112">
    <property type="entry name" value="Protein kinase-like (PK-like)"/>
    <property type="match status" value="1"/>
</dbReference>
<evidence type="ECO:0000256" key="16">
    <source>
        <dbReference type="ARBA" id="ARBA00022840"/>
    </source>
</evidence>
<dbReference type="InterPro" id="IPR051420">
    <property type="entry name" value="Ser_Thr_Kinases_DiverseReg"/>
</dbReference>
<evidence type="ECO:0000259" key="28">
    <source>
        <dbReference type="PROSITE" id="PS50011"/>
    </source>
</evidence>
<evidence type="ECO:0000256" key="15">
    <source>
        <dbReference type="ARBA" id="ARBA00022777"/>
    </source>
</evidence>
<evidence type="ECO:0000256" key="2">
    <source>
        <dbReference type="ARBA" id="ARBA00004389"/>
    </source>
</evidence>
<evidence type="ECO:0000256" key="7">
    <source>
        <dbReference type="ARBA" id="ARBA00022527"/>
    </source>
</evidence>
<evidence type="ECO:0000256" key="19">
    <source>
        <dbReference type="ARBA" id="ARBA00023170"/>
    </source>
</evidence>
<feature type="transmembrane region" description="Helical" evidence="27">
    <location>
        <begin position="636"/>
        <end position="658"/>
    </location>
</feature>
<keyword evidence="18 27" id="KW-0472">Membrane</keyword>
<accession>A0AAQ3PPL6</accession>
<dbReference type="EMBL" id="CP144745">
    <property type="protein sequence ID" value="WVZ53229.1"/>
    <property type="molecule type" value="Genomic_DNA"/>
</dbReference>
<keyword evidence="15" id="KW-0418">Kinase</keyword>
<keyword evidence="12" id="KW-0732">Signal</keyword>
<dbReference type="SMART" id="SM00220">
    <property type="entry name" value="S_TKc"/>
    <property type="match status" value="1"/>
</dbReference>
<dbReference type="FunFam" id="3.30.200.20:FF:000432">
    <property type="entry name" value="LRR receptor-like serine/threonine-protein kinase EFR"/>
    <property type="match status" value="1"/>
</dbReference>
<evidence type="ECO:0000256" key="3">
    <source>
        <dbReference type="ARBA" id="ARBA00004479"/>
    </source>
</evidence>